<dbReference type="Pfam" id="PF01841">
    <property type="entry name" value="Transglut_core"/>
    <property type="match status" value="1"/>
</dbReference>
<feature type="domain" description="DUF3857" evidence="3">
    <location>
        <begin position="75"/>
        <end position="212"/>
    </location>
</feature>
<dbReference type="Pfam" id="PF12969">
    <property type="entry name" value="DUF3857"/>
    <property type="match status" value="1"/>
</dbReference>
<comment type="caution">
    <text evidence="4">The sequence shown here is derived from an EMBL/GenBank/DDBJ whole genome shotgun (WGS) entry which is preliminary data.</text>
</comment>
<evidence type="ECO:0000313" key="5">
    <source>
        <dbReference type="Proteomes" id="UP000324383"/>
    </source>
</evidence>
<organism evidence="4 5">
    <name type="scientific">Bacteroides pyogenes</name>
    <dbReference type="NCBI Taxonomy" id="310300"/>
    <lineage>
        <taxon>Bacteria</taxon>
        <taxon>Pseudomonadati</taxon>
        <taxon>Bacteroidota</taxon>
        <taxon>Bacteroidia</taxon>
        <taxon>Bacteroidales</taxon>
        <taxon>Bacteroidaceae</taxon>
        <taxon>Bacteroides</taxon>
    </lineage>
</organism>
<dbReference type="InterPro" id="IPR024618">
    <property type="entry name" value="DUF3857"/>
</dbReference>
<protein>
    <submittedName>
        <fullName evidence="4">DUF3857 domain-containing protein</fullName>
    </submittedName>
</protein>
<dbReference type="Gene3D" id="2.60.120.1130">
    <property type="match status" value="1"/>
</dbReference>
<feature type="signal peptide" evidence="1">
    <location>
        <begin position="1"/>
        <end position="21"/>
    </location>
</feature>
<proteinExistence type="predicted"/>
<keyword evidence="1" id="KW-0732">Signal</keyword>
<dbReference type="EMBL" id="VKLW01000005">
    <property type="protein sequence ID" value="TYK34858.1"/>
    <property type="molecule type" value="Genomic_DNA"/>
</dbReference>
<evidence type="ECO:0000313" key="4">
    <source>
        <dbReference type="EMBL" id="TYK34858.1"/>
    </source>
</evidence>
<evidence type="ECO:0000259" key="2">
    <source>
        <dbReference type="Pfam" id="PF01841"/>
    </source>
</evidence>
<dbReference type="AlphaFoldDB" id="A0A5D3F924"/>
<sequence length="671" mass="77076">MKKTFVLFAFLCFFLTPVLSSQQPTDTFKPSLKYGKPSEEELTMTTYAPDTAAAAVILYSKSSARYEFMSNEFRITYNYEVKIKVLKSEGTSYANISIPYYLHTNSSLMKESVSQIDASAYNLENGKIVRTKMKRDLIFEERLNKGYMQVKFSVPSVKEGTVFEYKYQLYSDFYQDISPWEAQKDIPVAYTEYEITIPEYFEFNIEMRGKQHLHSKNGQESLHYYLKTPNGGQEMITCSGQNIRLTGENLPSLRSDSYIWCADDYRSGVRFELRGLRFPNTPYKPLTQSWEGIDKKLLENEDFGNPLKMRNPYRNEMKTLGIEELDSRQDKISRIYEYVRKKISWNKQYRLYSEDVKKAVKEGTGSNADINFVLMSMLRDADIPCYPVVMSHKGSGMLPITHPSIRKLNTFVVAIADTDDTFVFLDGSATGGFLNTLPPGLMVDRARLIAPDSGSQWVDLSQLGKNQILSIVNASVDADGSITGKRQSSYIGQYAAELRHRYREAKDSTEFVSNLETRENIKINEFNLKGIDEFSPKVTETFKFAKQATTNNDLIYIKPMIFLHTGKCPFIQTERQLPLEMRYNEQLTLIISLNIPEGYTVEELPAAVNIKTSDGQGTCKYQTNSQNNTVNIKYTFAYNKLFHLPEEYPDVKAFWEEVAKKNNEILVLKKI</sequence>
<evidence type="ECO:0000256" key="1">
    <source>
        <dbReference type="SAM" id="SignalP"/>
    </source>
</evidence>
<name>A0A5D3F924_9BACE</name>
<dbReference type="Gene3D" id="3.10.620.30">
    <property type="match status" value="1"/>
</dbReference>
<dbReference type="InterPro" id="IPR002931">
    <property type="entry name" value="Transglutaminase-like"/>
</dbReference>
<reference evidence="4 5" key="1">
    <citation type="submission" date="2019-07" db="EMBL/GenBank/DDBJ databases">
        <title>Draft Genome Sequences of Bacteroides pyogenes Strains Isolated from the Uterus Holstein Dairy Cows with Metritis.</title>
        <authorList>
            <person name="Cunha F."/>
            <person name="Galvao K.N."/>
            <person name="Jeon S.J."/>
            <person name="Jeong K.C."/>
        </authorList>
    </citation>
    <scope>NUCLEOTIDE SEQUENCE [LARGE SCALE GENOMIC DNA]</scope>
    <source>
        <strain evidence="4 5">KG-31</strain>
    </source>
</reference>
<feature type="chain" id="PRO_5030116410" evidence="1">
    <location>
        <begin position="22"/>
        <end position="671"/>
    </location>
</feature>
<dbReference type="Proteomes" id="UP000324383">
    <property type="component" value="Unassembled WGS sequence"/>
</dbReference>
<accession>A0A5D3F924</accession>
<keyword evidence="5" id="KW-1185">Reference proteome</keyword>
<evidence type="ECO:0000259" key="3">
    <source>
        <dbReference type="Pfam" id="PF12969"/>
    </source>
</evidence>
<gene>
    <name evidence="4" type="ORF">FNJ60_03620</name>
</gene>
<feature type="domain" description="Transglutaminase-like" evidence="2">
    <location>
        <begin position="326"/>
        <end position="389"/>
    </location>
</feature>
<dbReference type="RefSeq" id="WP_148727596.1">
    <property type="nucleotide sequence ID" value="NZ_CP197398.1"/>
</dbReference>
<dbReference type="Gene3D" id="2.60.40.3140">
    <property type="match status" value="1"/>
</dbReference>